<organism evidence="2 3">
    <name type="scientific">Lepidopterella palustris CBS 459.81</name>
    <dbReference type="NCBI Taxonomy" id="1314670"/>
    <lineage>
        <taxon>Eukaryota</taxon>
        <taxon>Fungi</taxon>
        <taxon>Dikarya</taxon>
        <taxon>Ascomycota</taxon>
        <taxon>Pezizomycotina</taxon>
        <taxon>Dothideomycetes</taxon>
        <taxon>Pleosporomycetidae</taxon>
        <taxon>Mytilinidiales</taxon>
        <taxon>Argynnaceae</taxon>
        <taxon>Lepidopterella</taxon>
    </lineage>
</organism>
<protein>
    <recommendedName>
        <fullName evidence="1">DUF7730 domain-containing protein</fullName>
    </recommendedName>
</protein>
<sequence>MTNFFDLLEPVRFKIYRLHLCRSKPIEPDGTWVNIPLPKLLLTDQRISEEAKPIYFAENHFRLPGLRGLYTFLRSLKPAEARHIRQISFDYHGPYATEAFTLLKKLQSLEKLTIGVSETYFVRDKCHIQDGYRTCCMRPCDIPLHLNMLVLRHTGMDALRQLWGINSVKFTVWLKPQETHSWDISWKYQPSGPIPGGVLQTVVAKEMMRPKVVSPTTAEMKTQSMTEVAQCREPPKGFRFLDLPAEIRNRIYDLVFVFHDGVNPSKRDPITHYRSGVHHKSQKFRSGPTPFSSLALLQVCRQIHDEAHGILYAKNNLIFYYPTHLHFFLCALSESRLNYIREITLWYDNKAEGGMDTIDLTLPLLRSLKSLKKLHIVFEKSHQIRLRYSTDWPKRVADLKFGGHDTLRKLIQPGGLETITLRIQELDWEIYESQRTKLPIAVGDLKRKLHMLKVLEREINGDMDAELSD</sequence>
<keyword evidence="3" id="KW-1185">Reference proteome</keyword>
<dbReference type="InterPro" id="IPR056632">
    <property type="entry name" value="DUF7730"/>
</dbReference>
<reference evidence="2 3" key="1">
    <citation type="journal article" date="2016" name="Nat. Commun.">
        <title>Ectomycorrhizal ecology is imprinted in the genome of the dominant symbiotic fungus Cenococcum geophilum.</title>
        <authorList>
            <consortium name="DOE Joint Genome Institute"/>
            <person name="Peter M."/>
            <person name="Kohler A."/>
            <person name="Ohm R.A."/>
            <person name="Kuo A."/>
            <person name="Krutzmann J."/>
            <person name="Morin E."/>
            <person name="Arend M."/>
            <person name="Barry K.W."/>
            <person name="Binder M."/>
            <person name="Choi C."/>
            <person name="Clum A."/>
            <person name="Copeland A."/>
            <person name="Grisel N."/>
            <person name="Haridas S."/>
            <person name="Kipfer T."/>
            <person name="LaButti K."/>
            <person name="Lindquist E."/>
            <person name="Lipzen A."/>
            <person name="Maire R."/>
            <person name="Meier B."/>
            <person name="Mihaltcheva S."/>
            <person name="Molinier V."/>
            <person name="Murat C."/>
            <person name="Poggeler S."/>
            <person name="Quandt C.A."/>
            <person name="Sperisen C."/>
            <person name="Tritt A."/>
            <person name="Tisserant E."/>
            <person name="Crous P.W."/>
            <person name="Henrissat B."/>
            <person name="Nehls U."/>
            <person name="Egli S."/>
            <person name="Spatafora J.W."/>
            <person name="Grigoriev I.V."/>
            <person name="Martin F.M."/>
        </authorList>
    </citation>
    <scope>NUCLEOTIDE SEQUENCE [LARGE SCALE GENOMIC DNA]</scope>
    <source>
        <strain evidence="2 3">CBS 459.81</strain>
    </source>
</reference>
<dbReference type="OrthoDB" id="62952at2759"/>
<name>A0A8E2EHF5_9PEZI</name>
<proteinExistence type="predicted"/>
<evidence type="ECO:0000259" key="1">
    <source>
        <dbReference type="Pfam" id="PF24864"/>
    </source>
</evidence>
<accession>A0A8E2EHF5</accession>
<dbReference type="Pfam" id="PF24864">
    <property type="entry name" value="DUF7730"/>
    <property type="match status" value="1"/>
</dbReference>
<dbReference type="PANTHER" id="PTHR38790">
    <property type="entry name" value="2EXR DOMAIN-CONTAINING PROTEIN-RELATED"/>
    <property type="match status" value="1"/>
</dbReference>
<evidence type="ECO:0000313" key="3">
    <source>
        <dbReference type="Proteomes" id="UP000250266"/>
    </source>
</evidence>
<evidence type="ECO:0000313" key="2">
    <source>
        <dbReference type="EMBL" id="OCK84070.1"/>
    </source>
</evidence>
<dbReference type="EMBL" id="KV744845">
    <property type="protein sequence ID" value="OCK84070.1"/>
    <property type="molecule type" value="Genomic_DNA"/>
</dbReference>
<dbReference type="Proteomes" id="UP000250266">
    <property type="component" value="Unassembled WGS sequence"/>
</dbReference>
<gene>
    <name evidence="2" type="ORF">K432DRAFT_463249</name>
</gene>
<dbReference type="AlphaFoldDB" id="A0A8E2EHF5"/>
<feature type="domain" description="DUF7730" evidence="1">
    <location>
        <begin position="241"/>
        <end position="351"/>
    </location>
</feature>